<keyword evidence="10 14" id="KW-1133">Transmembrane helix</keyword>
<dbReference type="InterPro" id="IPR029058">
    <property type="entry name" value="AB_hydrolase_fold"/>
</dbReference>
<dbReference type="OrthoDB" id="16520at2759"/>
<dbReference type="GO" id="GO:0004252">
    <property type="term" value="F:serine-type endopeptidase activity"/>
    <property type="evidence" value="ECO:0007669"/>
    <property type="project" value="InterPro"/>
</dbReference>
<keyword evidence="18" id="KW-1185">Reference proteome</keyword>
<dbReference type="Proteomes" id="UP000076738">
    <property type="component" value="Unassembled WGS sequence"/>
</dbReference>
<dbReference type="InterPro" id="IPR002469">
    <property type="entry name" value="Peptidase_S9B_N"/>
</dbReference>
<evidence type="ECO:0000256" key="4">
    <source>
        <dbReference type="ARBA" id="ARBA00022554"/>
    </source>
</evidence>
<dbReference type="FunFam" id="3.40.50.1820:FF:000003">
    <property type="entry name" value="Dipeptidyl peptidase 4"/>
    <property type="match status" value="1"/>
</dbReference>
<evidence type="ECO:0000256" key="13">
    <source>
        <dbReference type="SAM" id="MobiDB-lite"/>
    </source>
</evidence>
<dbReference type="Pfam" id="PF00326">
    <property type="entry name" value="Peptidase_S9"/>
    <property type="match status" value="1"/>
</dbReference>
<dbReference type="SUPFAM" id="SSF53474">
    <property type="entry name" value="alpha/beta-Hydrolases"/>
    <property type="match status" value="1"/>
</dbReference>
<evidence type="ECO:0000259" key="16">
    <source>
        <dbReference type="Pfam" id="PF00930"/>
    </source>
</evidence>
<keyword evidence="9" id="KW-0735">Signal-anchor</keyword>
<feature type="compositionally biased region" description="Basic and acidic residues" evidence="13">
    <location>
        <begin position="58"/>
        <end position="95"/>
    </location>
</feature>
<dbReference type="GO" id="GO:0005774">
    <property type="term" value="C:vacuolar membrane"/>
    <property type="evidence" value="ECO:0007669"/>
    <property type="project" value="UniProtKB-SubCell"/>
</dbReference>
<keyword evidence="4" id="KW-0926">Vacuole</keyword>
<keyword evidence="12" id="KW-0325">Glycoprotein</keyword>
<dbReference type="InterPro" id="IPR002471">
    <property type="entry name" value="Pept_S9_AS"/>
</dbReference>
<protein>
    <submittedName>
        <fullName evidence="17">Dipeptidyl aminopeptidase</fullName>
    </submittedName>
</protein>
<reference evidence="17 18" key="1">
    <citation type="journal article" date="2016" name="Mol. Biol. Evol.">
        <title>Comparative Genomics of Early-Diverging Mushroom-Forming Fungi Provides Insights into the Origins of Lignocellulose Decay Capabilities.</title>
        <authorList>
            <person name="Nagy L.G."/>
            <person name="Riley R."/>
            <person name="Tritt A."/>
            <person name="Adam C."/>
            <person name="Daum C."/>
            <person name="Floudas D."/>
            <person name="Sun H."/>
            <person name="Yadav J.S."/>
            <person name="Pangilinan J."/>
            <person name="Larsson K.H."/>
            <person name="Matsuura K."/>
            <person name="Barry K."/>
            <person name="Labutti K."/>
            <person name="Kuo R."/>
            <person name="Ohm R.A."/>
            <person name="Bhattacharya S.S."/>
            <person name="Shirouzu T."/>
            <person name="Yoshinaga Y."/>
            <person name="Martin F.M."/>
            <person name="Grigoriev I.V."/>
            <person name="Hibbett D.S."/>
        </authorList>
    </citation>
    <scope>NUCLEOTIDE SEQUENCE [LARGE SCALE GENOMIC DNA]</scope>
    <source>
        <strain evidence="17 18">TUFC12733</strain>
    </source>
</reference>
<dbReference type="GO" id="GO:0008239">
    <property type="term" value="F:dipeptidyl-peptidase activity"/>
    <property type="evidence" value="ECO:0007669"/>
    <property type="project" value="TreeGrafter"/>
</dbReference>
<evidence type="ECO:0000256" key="6">
    <source>
        <dbReference type="ARBA" id="ARBA00022692"/>
    </source>
</evidence>
<dbReference type="InterPro" id="IPR050278">
    <property type="entry name" value="Serine_Prot_S9B/DPPIV"/>
</dbReference>
<evidence type="ECO:0000313" key="18">
    <source>
        <dbReference type="Proteomes" id="UP000076738"/>
    </source>
</evidence>
<dbReference type="PROSITE" id="PS00708">
    <property type="entry name" value="PRO_ENDOPEP_SER"/>
    <property type="match status" value="1"/>
</dbReference>
<evidence type="ECO:0000256" key="8">
    <source>
        <dbReference type="ARBA" id="ARBA00022825"/>
    </source>
</evidence>
<evidence type="ECO:0000256" key="10">
    <source>
        <dbReference type="ARBA" id="ARBA00022989"/>
    </source>
</evidence>
<dbReference type="SUPFAM" id="SSF82171">
    <property type="entry name" value="DPP6 N-terminal domain-like"/>
    <property type="match status" value="1"/>
</dbReference>
<keyword evidence="8" id="KW-0720">Serine protease</keyword>
<dbReference type="InterPro" id="IPR001375">
    <property type="entry name" value="Peptidase_S9_cat"/>
</dbReference>
<dbReference type="Gene3D" id="2.140.10.30">
    <property type="entry name" value="Dipeptidylpeptidase IV, N-terminal domain"/>
    <property type="match status" value="1"/>
</dbReference>
<evidence type="ECO:0000256" key="2">
    <source>
        <dbReference type="ARBA" id="ARBA00006150"/>
    </source>
</evidence>
<feature type="transmembrane region" description="Helical" evidence="14">
    <location>
        <begin position="113"/>
        <end position="136"/>
    </location>
</feature>
<evidence type="ECO:0000256" key="12">
    <source>
        <dbReference type="ARBA" id="ARBA00023180"/>
    </source>
</evidence>
<evidence type="ECO:0000256" key="3">
    <source>
        <dbReference type="ARBA" id="ARBA00022438"/>
    </source>
</evidence>
<evidence type="ECO:0000259" key="15">
    <source>
        <dbReference type="Pfam" id="PF00326"/>
    </source>
</evidence>
<evidence type="ECO:0000313" key="17">
    <source>
        <dbReference type="EMBL" id="KZO92858.1"/>
    </source>
</evidence>
<keyword evidence="11 14" id="KW-0472">Membrane</keyword>
<evidence type="ECO:0000256" key="11">
    <source>
        <dbReference type="ARBA" id="ARBA00023136"/>
    </source>
</evidence>
<proteinExistence type="inferred from homology"/>
<dbReference type="STRING" id="1330018.A0A167IQL4"/>
<feature type="domain" description="Peptidase S9 prolyl oligopeptidase catalytic" evidence="15">
    <location>
        <begin position="709"/>
        <end position="906"/>
    </location>
</feature>
<evidence type="ECO:0000256" key="5">
    <source>
        <dbReference type="ARBA" id="ARBA00022670"/>
    </source>
</evidence>
<feature type="domain" description="Dipeptidylpeptidase IV N-terminal" evidence="16">
    <location>
        <begin position="219"/>
        <end position="624"/>
    </location>
</feature>
<comment type="similarity">
    <text evidence="2">Belongs to the peptidase S9B family.</text>
</comment>
<dbReference type="GO" id="GO:0006508">
    <property type="term" value="P:proteolysis"/>
    <property type="evidence" value="ECO:0007669"/>
    <property type="project" value="UniProtKB-KW"/>
</dbReference>
<dbReference type="GO" id="GO:0005886">
    <property type="term" value="C:plasma membrane"/>
    <property type="evidence" value="ECO:0007669"/>
    <property type="project" value="TreeGrafter"/>
</dbReference>
<dbReference type="Gene3D" id="3.40.50.1820">
    <property type="entry name" value="alpha/beta hydrolase"/>
    <property type="match status" value="1"/>
</dbReference>
<dbReference type="PANTHER" id="PTHR11731">
    <property type="entry name" value="PROTEASE FAMILY S9B,C DIPEPTIDYL-PEPTIDASE IV-RELATED"/>
    <property type="match status" value="1"/>
</dbReference>
<dbReference type="GO" id="GO:0004177">
    <property type="term" value="F:aminopeptidase activity"/>
    <property type="evidence" value="ECO:0007669"/>
    <property type="project" value="UniProtKB-KW"/>
</dbReference>
<evidence type="ECO:0000256" key="9">
    <source>
        <dbReference type="ARBA" id="ARBA00022968"/>
    </source>
</evidence>
<comment type="subcellular location">
    <subcellularLocation>
        <location evidence="1">Vacuole membrane</location>
        <topology evidence="1">Single-pass type II membrane protein</topology>
    </subcellularLocation>
</comment>
<keyword evidence="7" id="KW-0378">Hydrolase</keyword>
<dbReference type="AlphaFoldDB" id="A0A167IQL4"/>
<evidence type="ECO:0000256" key="14">
    <source>
        <dbReference type="SAM" id="Phobius"/>
    </source>
</evidence>
<keyword evidence="5" id="KW-0645">Protease</keyword>
<keyword evidence="3 17" id="KW-0031">Aminopeptidase</keyword>
<gene>
    <name evidence="17" type="ORF">CALVIDRAFT_540526</name>
</gene>
<accession>A0A167IQL4</accession>
<keyword evidence="6 14" id="KW-0812">Transmembrane</keyword>
<dbReference type="Pfam" id="PF00930">
    <property type="entry name" value="DPPIV_N"/>
    <property type="match status" value="1"/>
</dbReference>
<name>A0A167IQL4_CALVF</name>
<evidence type="ECO:0000256" key="7">
    <source>
        <dbReference type="ARBA" id="ARBA00022801"/>
    </source>
</evidence>
<feature type="region of interest" description="Disordered" evidence="13">
    <location>
        <begin position="1"/>
        <end position="106"/>
    </location>
</feature>
<sequence length="916" mass="101830">MAAVEREPAAAGYTDQYPPPPVEDAHAGSTSTVPRPKVYFGDGPFDAPSSADGLDDDERAKALEDAEMEKEHNGGGEEHEGLLGKRENGGAHLDEEFGSTPPKLDRPRSPLRWLVICLSALLLTSALIGALAAHSYRGGVTLAKRPITLEHVFNGTFSSYTKTVRWVPEAGDGVYAETNSAGDIELVDLKKNTTKTLLVHGSVTDKDGKSIKWNSWQLSPDMQYILIKTDYKKQWRHSSFGNYYIHSLKQNSTRALVAPSDPPVTAYVAWSPTGNSLAYVHASDLYVLPNPSPLTQPIRVTHDGSATVFNGVPDWVYEEEVFSSDFALWWSPDSRRIAFLRSDETAVDEFVFPVYNPTGDSHTVEPYTSFTTMKYPKPGYANPIVSAMLFDLSNYDAYFPDDTTSVVTLDLPSTLDIKDRVIQEVVWVGNASLLIKEVNRAADQGSVMLFDVSRGTEGSVVRTLGGDSGEWNDGGWIDSEQRILPLSTHGLEGYPPTAYIDILPNKNGFNHLCLFTSAASRRPRFLTNGDWEVTGEAIKVDASKGVVYFQAAGAGGASTQRHIYSVLLPSGDVLASLTEDAGTELAFNVPTALTNVAKPGYWTASFSPKAGFYVLSYQGPDVPWQEMRKTGDANFKILLEDNPQLNQTLQEYHMPTIIYSTITIDGVEMNALEMRPPNMDDSGRIKYPVLFRVYGGPNAQEISHRFRRDWHHYLATSLRYVIVIVDGRGTGWRGRSFRKVVRGHLGEWEVHDQVEAAKEWVSRGYIDSRRVGIWGWSYGGYMTCRTIESDSGVHTLGMAVAPVTDWQFYDSIYTERYMLTPQENAGGYHNSSVHNVQPFSKVDFLLAHGSGDDNVHFANSAHLLDMLTQEKVRGFSFRMFTDSDHSIQTRGAYRELHEWMTSYLIEKWGYGGVKRG</sequence>
<organism evidence="17 18">
    <name type="scientific">Calocera viscosa (strain TUFC12733)</name>
    <dbReference type="NCBI Taxonomy" id="1330018"/>
    <lineage>
        <taxon>Eukaryota</taxon>
        <taxon>Fungi</taxon>
        <taxon>Dikarya</taxon>
        <taxon>Basidiomycota</taxon>
        <taxon>Agaricomycotina</taxon>
        <taxon>Dacrymycetes</taxon>
        <taxon>Dacrymycetales</taxon>
        <taxon>Dacrymycetaceae</taxon>
        <taxon>Calocera</taxon>
    </lineage>
</organism>
<dbReference type="PANTHER" id="PTHR11731:SF200">
    <property type="entry name" value="DIPEPTIDYL PEPTIDASE 10, ISOFORM B"/>
    <property type="match status" value="1"/>
</dbReference>
<evidence type="ECO:0000256" key="1">
    <source>
        <dbReference type="ARBA" id="ARBA00004576"/>
    </source>
</evidence>
<dbReference type="EMBL" id="KV417306">
    <property type="protein sequence ID" value="KZO92858.1"/>
    <property type="molecule type" value="Genomic_DNA"/>
</dbReference>